<dbReference type="RefSeq" id="WP_035448844.1">
    <property type="nucleotide sequence ID" value="NZ_JNHN01000174.1"/>
</dbReference>
<comment type="caution">
    <text evidence="3">The sequence shown here is derived from an EMBL/GenBank/DDBJ whole genome shotgun (WGS) entry which is preliminary data.</text>
</comment>
<sequence>MKRIITLITLVLVSASTLMYAQSSSETRQAERKAQREAQKAREKAENERNYTIAVQALKEGKFVLEADQLVFKRGRSAFVSSTTNFVLMDGEHASVQIAANNALAGPNGIGGITVDGSRKEMKITTDKKGNVNCSFSVQGIGISAQVYITLTNGGNNASARISPNFNSNTLTLNGVLVPLSQSNVYKGRAL</sequence>
<name>A0A078S397_BACUN</name>
<evidence type="ECO:0000256" key="2">
    <source>
        <dbReference type="SAM" id="SignalP"/>
    </source>
</evidence>
<evidence type="ECO:0000256" key="1">
    <source>
        <dbReference type="SAM" id="MobiDB-lite"/>
    </source>
</evidence>
<evidence type="ECO:0008006" key="5">
    <source>
        <dbReference type="Google" id="ProtNLM"/>
    </source>
</evidence>
<organism evidence="3 4">
    <name type="scientific">Bacteroides uniformis str. 3978 T3 ii</name>
    <dbReference type="NCBI Taxonomy" id="1339349"/>
    <lineage>
        <taxon>Bacteria</taxon>
        <taxon>Pseudomonadati</taxon>
        <taxon>Bacteroidota</taxon>
        <taxon>Bacteroidia</taxon>
        <taxon>Bacteroidales</taxon>
        <taxon>Bacteroidaceae</taxon>
        <taxon>Bacteroides</taxon>
    </lineage>
</organism>
<dbReference type="PATRIC" id="fig|1339349.3.peg.2571"/>
<evidence type="ECO:0000313" key="4">
    <source>
        <dbReference type="Proteomes" id="UP000028013"/>
    </source>
</evidence>
<proteinExistence type="predicted"/>
<dbReference type="InterPro" id="IPR025347">
    <property type="entry name" value="DUF4251"/>
</dbReference>
<gene>
    <name evidence="3" type="ORF">M094_1403</name>
</gene>
<evidence type="ECO:0000313" key="3">
    <source>
        <dbReference type="EMBL" id="KDS50477.1"/>
    </source>
</evidence>
<dbReference type="EMBL" id="JNHN01000174">
    <property type="protein sequence ID" value="KDS50477.1"/>
    <property type="molecule type" value="Genomic_DNA"/>
</dbReference>
<reference evidence="3 4" key="1">
    <citation type="submission" date="2014-04" db="EMBL/GenBank/DDBJ databases">
        <authorList>
            <person name="Sears C."/>
            <person name="Carroll K."/>
            <person name="Sack B.R."/>
            <person name="Qadri F."/>
            <person name="Myers L.L."/>
            <person name="Chung G.-T."/>
            <person name="Escheverria P."/>
            <person name="Fraser C.M."/>
            <person name="Sadzewicz L."/>
            <person name="Shefchek K.A."/>
            <person name="Tallon L."/>
            <person name="Das S.P."/>
            <person name="Daugherty S."/>
            <person name="Mongodin E.F."/>
        </authorList>
    </citation>
    <scope>NUCLEOTIDE SEQUENCE [LARGE SCALE GENOMIC DNA]</scope>
    <source>
        <strain evidence="3 4">3978 T3 ii</strain>
    </source>
</reference>
<feature type="region of interest" description="Disordered" evidence="1">
    <location>
        <begin position="24"/>
        <end position="46"/>
    </location>
</feature>
<dbReference type="Proteomes" id="UP000028013">
    <property type="component" value="Unassembled WGS sequence"/>
</dbReference>
<feature type="signal peptide" evidence="2">
    <location>
        <begin position="1"/>
        <end position="21"/>
    </location>
</feature>
<keyword evidence="2" id="KW-0732">Signal</keyword>
<dbReference type="Gene3D" id="2.40.128.410">
    <property type="match status" value="1"/>
</dbReference>
<dbReference type="Pfam" id="PF14059">
    <property type="entry name" value="DUF4251"/>
    <property type="match status" value="1"/>
</dbReference>
<feature type="compositionally biased region" description="Basic and acidic residues" evidence="1">
    <location>
        <begin position="28"/>
        <end position="46"/>
    </location>
</feature>
<dbReference type="AlphaFoldDB" id="A0A078S397"/>
<protein>
    <recommendedName>
        <fullName evidence="5">DUF4251 domain-containing protein</fullName>
    </recommendedName>
</protein>
<feature type="chain" id="PRO_5001745274" description="DUF4251 domain-containing protein" evidence="2">
    <location>
        <begin position="22"/>
        <end position="191"/>
    </location>
</feature>
<accession>A0A078S397</accession>